<evidence type="ECO:0000259" key="2">
    <source>
        <dbReference type="PROSITE" id="PS00036"/>
    </source>
</evidence>
<feature type="region of interest" description="Disordered" evidence="1">
    <location>
        <begin position="1"/>
        <end position="131"/>
    </location>
</feature>
<feature type="region of interest" description="Disordered" evidence="1">
    <location>
        <begin position="297"/>
        <end position="355"/>
    </location>
</feature>
<feature type="domain" description="BZIP" evidence="2">
    <location>
        <begin position="341"/>
        <end position="355"/>
    </location>
</feature>
<dbReference type="AlphaFoldDB" id="A0A1B9H0Y4"/>
<feature type="compositionally biased region" description="Polar residues" evidence="1">
    <location>
        <begin position="207"/>
        <end position="224"/>
    </location>
</feature>
<sequence length="504" mass="54348">MSMEQNDHASLATLLQYDQGKVPEEADSHGLMEYFQDNYSHTEPAGDVNAENVRAEPSHSTLAPLPGHHAGRPLATSQGGGKSPAVRGSQSHTPHGRDFDASAHANVNAETSPLPAPRSPSPPIPGIPLPNSLVRLASQALSNYDLPNLALMTGQQAIEQASLANELAERGEMGGKRRKEPHQRAGWKEMDEQPQGLKRRRTRKADQNQTQSPGQMRASPQSAIGANGTGSGVAAQGHSQGQGSENDINHLTELSRLAMSGALAHTQGQQNIPVDPTLQDEVASNNTQLKANFALPDQAHSHGTGPAPAHPQERGQDAIASPGQAQVEGHAPEAEDTKLSRAEQNKRAQQAFRRRREEHMKKLELDSAQLQILKKHSEQRDLVTKDALFSLEAHKIEIAALREIIRTLMPTSSISPINKEGYFNTGDESPLSRDQVPQGPEVVEGAFEILARQAREVVKLHHIGVDRAGDGEGDQQQQQQQQHHGLVGADELGVAGSSTGIRKE</sequence>
<evidence type="ECO:0000313" key="4">
    <source>
        <dbReference type="Proteomes" id="UP000092666"/>
    </source>
</evidence>
<dbReference type="PROSITE" id="PS00036">
    <property type="entry name" value="BZIP_BASIC"/>
    <property type="match status" value="1"/>
</dbReference>
<dbReference type="EMBL" id="KI669494">
    <property type="protein sequence ID" value="OCF36931.1"/>
    <property type="molecule type" value="Genomic_DNA"/>
</dbReference>
<proteinExistence type="predicted"/>
<dbReference type="InterPro" id="IPR046347">
    <property type="entry name" value="bZIP_sf"/>
</dbReference>
<dbReference type="InterPro" id="IPR004827">
    <property type="entry name" value="bZIP"/>
</dbReference>
<reference evidence="4" key="2">
    <citation type="submission" date="2013-12" db="EMBL/GenBank/DDBJ databases">
        <title>Evolution of pathogenesis and genome organization in the Tremellales.</title>
        <authorList>
            <person name="Cuomo C."/>
            <person name="Litvintseva A."/>
            <person name="Heitman J."/>
            <person name="Chen Y."/>
            <person name="Sun S."/>
            <person name="Springer D."/>
            <person name="Dromer F."/>
            <person name="Young S."/>
            <person name="Zeng Q."/>
            <person name="Chapman S."/>
            <person name="Gujja S."/>
            <person name="Saif S."/>
            <person name="Birren B."/>
        </authorList>
    </citation>
    <scope>NUCLEOTIDE SEQUENCE [LARGE SCALE GENOMIC DNA]</scope>
    <source>
        <strain evidence="4">BCC8398</strain>
    </source>
</reference>
<name>A0A1B9H0Y4_9TREE</name>
<feature type="compositionally biased region" description="Polar residues" evidence="1">
    <location>
        <begin position="237"/>
        <end position="246"/>
    </location>
</feature>
<feature type="compositionally biased region" description="Pro residues" evidence="1">
    <location>
        <begin position="114"/>
        <end position="128"/>
    </location>
</feature>
<protein>
    <recommendedName>
        <fullName evidence="2">BZIP domain-containing protein</fullName>
    </recommendedName>
</protein>
<feature type="compositionally biased region" description="Basic and acidic residues" evidence="1">
    <location>
        <begin position="330"/>
        <end position="346"/>
    </location>
</feature>
<keyword evidence="4" id="KW-1185">Reference proteome</keyword>
<accession>A0A1B9H0Y4</accession>
<dbReference type="Gene3D" id="1.20.5.170">
    <property type="match status" value="1"/>
</dbReference>
<feature type="region of interest" description="Disordered" evidence="1">
    <location>
        <begin position="466"/>
        <end position="504"/>
    </location>
</feature>
<evidence type="ECO:0000313" key="3">
    <source>
        <dbReference type="EMBL" id="OCF36931.1"/>
    </source>
</evidence>
<feature type="compositionally biased region" description="Basic and acidic residues" evidence="1">
    <location>
        <begin position="182"/>
        <end position="191"/>
    </location>
</feature>
<dbReference type="GO" id="GO:0003700">
    <property type="term" value="F:DNA-binding transcription factor activity"/>
    <property type="evidence" value="ECO:0007669"/>
    <property type="project" value="InterPro"/>
</dbReference>
<dbReference type="OrthoDB" id="2576231at2759"/>
<organism evidence="3 4">
    <name type="scientific">Kwoniella heveanensis BCC8398</name>
    <dbReference type="NCBI Taxonomy" id="1296120"/>
    <lineage>
        <taxon>Eukaryota</taxon>
        <taxon>Fungi</taxon>
        <taxon>Dikarya</taxon>
        <taxon>Basidiomycota</taxon>
        <taxon>Agaricomycotina</taxon>
        <taxon>Tremellomycetes</taxon>
        <taxon>Tremellales</taxon>
        <taxon>Cryptococcaceae</taxon>
        <taxon>Kwoniella</taxon>
    </lineage>
</organism>
<dbReference type="STRING" id="1296120.A0A1B9H0Y4"/>
<dbReference type="SUPFAM" id="SSF57959">
    <property type="entry name" value="Leucine zipper domain"/>
    <property type="match status" value="1"/>
</dbReference>
<evidence type="ECO:0000256" key="1">
    <source>
        <dbReference type="SAM" id="MobiDB-lite"/>
    </source>
</evidence>
<gene>
    <name evidence="3" type="ORF">I316_01529</name>
</gene>
<reference evidence="3 4" key="1">
    <citation type="submission" date="2013-07" db="EMBL/GenBank/DDBJ databases">
        <title>The Genome Sequence of Cryptococcus heveanensis BCC8398.</title>
        <authorList>
            <consortium name="The Broad Institute Genome Sequencing Platform"/>
            <person name="Cuomo C."/>
            <person name="Litvintseva A."/>
            <person name="Chen Y."/>
            <person name="Heitman J."/>
            <person name="Sun S."/>
            <person name="Springer D."/>
            <person name="Dromer F."/>
            <person name="Young S.K."/>
            <person name="Zeng Q."/>
            <person name="Gargeya S."/>
            <person name="Fitzgerald M."/>
            <person name="Abouelleil A."/>
            <person name="Alvarado L."/>
            <person name="Berlin A.M."/>
            <person name="Chapman S.B."/>
            <person name="Dewar J."/>
            <person name="Goldberg J."/>
            <person name="Griggs A."/>
            <person name="Gujja S."/>
            <person name="Hansen M."/>
            <person name="Howarth C."/>
            <person name="Imamovic A."/>
            <person name="Larimer J."/>
            <person name="McCowan C."/>
            <person name="Murphy C."/>
            <person name="Pearson M."/>
            <person name="Priest M."/>
            <person name="Roberts A."/>
            <person name="Saif S."/>
            <person name="Shea T."/>
            <person name="Sykes S."/>
            <person name="Wortman J."/>
            <person name="Nusbaum C."/>
            <person name="Birren B."/>
        </authorList>
    </citation>
    <scope>NUCLEOTIDE SEQUENCE [LARGE SCALE GENOMIC DNA]</scope>
    <source>
        <strain evidence="3 4">BCC8398</strain>
    </source>
</reference>
<feature type="region of interest" description="Disordered" evidence="1">
    <location>
        <begin position="163"/>
        <end position="253"/>
    </location>
</feature>
<dbReference type="Proteomes" id="UP000092666">
    <property type="component" value="Unassembled WGS sequence"/>
</dbReference>
<feature type="compositionally biased region" description="Basic and acidic residues" evidence="1">
    <location>
        <begin position="21"/>
        <end position="30"/>
    </location>
</feature>